<reference evidence="8 9" key="1">
    <citation type="submission" date="2023-10" db="EMBL/GenBank/DDBJ databases">
        <title>Surface-active antibiotics is a multifunctional adaptation for post-fire microbes.</title>
        <authorList>
            <person name="Liu M.D."/>
            <person name="Du Y."/>
            <person name="Koupaei S.K."/>
            <person name="Kim N.R."/>
            <person name="Zhang W."/>
            <person name="Traxler M.F."/>
        </authorList>
    </citation>
    <scope>NUCLEOTIDE SEQUENCE [LARGE SCALE GENOMIC DNA]</scope>
    <source>
        <strain evidence="8 9">F3</strain>
    </source>
</reference>
<dbReference type="NCBIfam" id="TIGR01730">
    <property type="entry name" value="RND_mfp"/>
    <property type="match status" value="1"/>
</dbReference>
<keyword evidence="3" id="KW-0813">Transport</keyword>
<dbReference type="EMBL" id="CP136511">
    <property type="protein sequence ID" value="WOD14525.1"/>
    <property type="molecule type" value="Genomic_DNA"/>
</dbReference>
<evidence type="ECO:0000313" key="9">
    <source>
        <dbReference type="Proteomes" id="UP001302652"/>
    </source>
</evidence>
<evidence type="ECO:0000259" key="6">
    <source>
        <dbReference type="Pfam" id="PF25954"/>
    </source>
</evidence>
<dbReference type="Gene3D" id="1.10.287.470">
    <property type="entry name" value="Helix hairpin bin"/>
    <property type="match status" value="1"/>
</dbReference>
<comment type="subcellular location">
    <subcellularLocation>
        <location evidence="1">Cell envelope</location>
    </subcellularLocation>
</comment>
<feature type="region of interest" description="Disordered" evidence="4">
    <location>
        <begin position="1"/>
        <end position="45"/>
    </location>
</feature>
<accession>A0ABZ0EDF2</accession>
<feature type="compositionally biased region" description="Basic and acidic residues" evidence="4">
    <location>
        <begin position="10"/>
        <end position="25"/>
    </location>
</feature>
<sequence>MNDSSLPPELDDRAGPSANRADRNVENPAGNAAASAAQSPAAAAHPAPRRRLWPLALTGLAAALLLAGILPRVSASAALTQQTQAQSALSVSIVMPRPASASNELLLPGAVTPFAEASIYARTSGYLAHWTSDIGAQVKSGQTLATIDAPDLDAQLRQARADESTAQANYDYAKTTAQRWQDMLKTQSVAQQDADTKTSDMEARRAMLASAQANVAHLAELVSYEKITAPFDGVITARHVDVGALVTAGGTPGTAGISGELFHIQQTGVLRVFVDVPQNDAPYITPDTGVYLTAQQYPGRHIAGRVARSTGSIDPASRTLRVEVDVDNKDGALMPGAYVQVHLELQSSTPALDLPVSTLLFRPDGVTVAVVDGNGKVALKTVHIGRDFGTHVEITTGLVATDRVIDNPGDSLNAGQAVQIAPATHS</sequence>
<dbReference type="Pfam" id="PF25954">
    <property type="entry name" value="Beta-barrel_RND_2"/>
    <property type="match status" value="1"/>
</dbReference>
<feature type="compositionally biased region" description="Low complexity" evidence="4">
    <location>
        <begin position="28"/>
        <end position="45"/>
    </location>
</feature>
<dbReference type="InterPro" id="IPR058792">
    <property type="entry name" value="Beta-barrel_RND_2"/>
</dbReference>
<gene>
    <name evidence="8" type="ORF">RW095_03480</name>
</gene>
<dbReference type="InterPro" id="IPR006143">
    <property type="entry name" value="RND_pump_MFP"/>
</dbReference>
<dbReference type="InterPro" id="IPR058627">
    <property type="entry name" value="MdtA-like_C"/>
</dbReference>
<comment type="similarity">
    <text evidence="2">Belongs to the membrane fusion protein (MFP) (TC 8.A.1) family.</text>
</comment>
<evidence type="ECO:0000256" key="1">
    <source>
        <dbReference type="ARBA" id="ARBA00004196"/>
    </source>
</evidence>
<evidence type="ECO:0000256" key="4">
    <source>
        <dbReference type="SAM" id="MobiDB-lite"/>
    </source>
</evidence>
<evidence type="ECO:0000259" key="5">
    <source>
        <dbReference type="Pfam" id="PF25917"/>
    </source>
</evidence>
<dbReference type="PANTHER" id="PTHR30469">
    <property type="entry name" value="MULTIDRUG RESISTANCE PROTEIN MDTA"/>
    <property type="match status" value="1"/>
</dbReference>
<keyword evidence="9" id="KW-1185">Reference proteome</keyword>
<evidence type="ECO:0000313" key="8">
    <source>
        <dbReference type="EMBL" id="WOD14525.1"/>
    </source>
</evidence>
<organism evidence="8 9">
    <name type="scientific">Paraburkholderia kirstenboschensis</name>
    <dbReference type="NCBI Taxonomy" id="1245436"/>
    <lineage>
        <taxon>Bacteria</taxon>
        <taxon>Pseudomonadati</taxon>
        <taxon>Pseudomonadota</taxon>
        <taxon>Betaproteobacteria</taxon>
        <taxon>Burkholderiales</taxon>
        <taxon>Burkholderiaceae</taxon>
        <taxon>Paraburkholderia</taxon>
    </lineage>
</organism>
<dbReference type="Proteomes" id="UP001302652">
    <property type="component" value="Chromosome 3"/>
</dbReference>
<dbReference type="Gene3D" id="2.40.420.20">
    <property type="match status" value="1"/>
</dbReference>
<proteinExistence type="inferred from homology"/>
<dbReference type="InterPro" id="IPR058625">
    <property type="entry name" value="MdtA-like_BSH"/>
</dbReference>
<dbReference type="Pfam" id="PF25917">
    <property type="entry name" value="BSH_RND"/>
    <property type="match status" value="1"/>
</dbReference>
<feature type="domain" description="CusB-like beta-barrel" evidence="6">
    <location>
        <begin position="274"/>
        <end position="345"/>
    </location>
</feature>
<dbReference type="RefSeq" id="WP_317016433.1">
    <property type="nucleotide sequence ID" value="NZ_CP136511.1"/>
</dbReference>
<dbReference type="Pfam" id="PF25967">
    <property type="entry name" value="RND-MFP_C"/>
    <property type="match status" value="1"/>
</dbReference>
<evidence type="ECO:0000256" key="2">
    <source>
        <dbReference type="ARBA" id="ARBA00009477"/>
    </source>
</evidence>
<feature type="domain" description="Multidrug resistance protein MdtA-like C-terminal permuted SH3" evidence="7">
    <location>
        <begin position="361"/>
        <end position="405"/>
    </location>
</feature>
<evidence type="ECO:0000259" key="7">
    <source>
        <dbReference type="Pfam" id="PF25967"/>
    </source>
</evidence>
<name>A0ABZ0EDF2_9BURK</name>
<protein>
    <submittedName>
        <fullName evidence="8">Efflux RND transporter periplasmic adaptor subunit</fullName>
    </submittedName>
</protein>
<dbReference type="PANTHER" id="PTHR30469:SF37">
    <property type="entry name" value="RAGD PROTEIN"/>
    <property type="match status" value="1"/>
</dbReference>
<evidence type="ECO:0000256" key="3">
    <source>
        <dbReference type="ARBA" id="ARBA00022448"/>
    </source>
</evidence>
<feature type="domain" description="Multidrug resistance protein MdtA-like barrel-sandwich hybrid" evidence="5">
    <location>
        <begin position="117"/>
        <end position="251"/>
    </location>
</feature>
<dbReference type="Gene3D" id="2.40.30.170">
    <property type="match status" value="1"/>
</dbReference>
<dbReference type="SUPFAM" id="SSF111369">
    <property type="entry name" value="HlyD-like secretion proteins"/>
    <property type="match status" value="1"/>
</dbReference>
<dbReference type="Gene3D" id="2.40.50.100">
    <property type="match status" value="1"/>
</dbReference>